<reference evidence="2" key="1">
    <citation type="submission" date="2020-01" db="EMBL/GenBank/DDBJ databases">
        <title>Genome Sequencing of Three Apophysomyces-Like Fungal Strains Confirms a Novel Fungal Genus in the Mucoromycota with divergent Burkholderia-like Endosymbiotic Bacteria.</title>
        <authorList>
            <person name="Stajich J.E."/>
            <person name="Macias A.M."/>
            <person name="Carter-House D."/>
            <person name="Lovett B."/>
            <person name="Kasson L.R."/>
            <person name="Berry K."/>
            <person name="Grigoriev I."/>
            <person name="Chang Y."/>
            <person name="Spatafora J."/>
            <person name="Kasson M.T."/>
        </authorList>
    </citation>
    <scope>NUCLEOTIDE SEQUENCE</scope>
    <source>
        <strain evidence="2">NRRL A-21654</strain>
    </source>
</reference>
<keyword evidence="3" id="KW-1185">Reference proteome</keyword>
<dbReference type="PANTHER" id="PTHR33840:SF1">
    <property type="entry name" value="TLE1 PHOSPHOLIPASE DOMAIN-CONTAINING PROTEIN"/>
    <property type="match status" value="1"/>
</dbReference>
<sequence length="350" mass="40003">MDGTWDTPSAQTVSPTNEDENHDRWIQIAGYFEGVGTNTFKYLGGAFGLGISNQILKAYAFISENYRNTHDEIWIVGHSRGAYAARSLAGMIYNVGLLPCKLIPQRIRAAYRLYSQRKESSHPHDSAAVKFRKDNNCAEPFIRFLGCFDTVGTLGVPRLPWYLGGSIFWTLFHGLHSFHDTKISPMVVSAFHAISIHDQRAWFKPTLMQYSARKRDYQELEQVWFPGMHGDIGGESQARLLPNHTLAWMMAKAQERGLVFRNSIDVLCGGGAFYYNDSYDSSIIYRLLPRKDRIIDPDVFGQFGRRAVYKEGAFETFMTPDQLSLYRSKTLEVFFEYLEKRTTVQNSKVP</sequence>
<accession>A0A8H7BPB3</accession>
<dbReference type="SUPFAM" id="SSF53474">
    <property type="entry name" value="alpha/beta-Hydrolases"/>
    <property type="match status" value="1"/>
</dbReference>
<dbReference type="Proteomes" id="UP000605846">
    <property type="component" value="Unassembled WGS sequence"/>
</dbReference>
<dbReference type="OrthoDB" id="59699at2759"/>
<evidence type="ECO:0000259" key="1">
    <source>
        <dbReference type="Pfam" id="PF09994"/>
    </source>
</evidence>
<dbReference type="InterPro" id="IPR029058">
    <property type="entry name" value="AB_hydrolase_fold"/>
</dbReference>
<organism evidence="2 3">
    <name type="scientific">Apophysomyces ossiformis</name>
    <dbReference type="NCBI Taxonomy" id="679940"/>
    <lineage>
        <taxon>Eukaryota</taxon>
        <taxon>Fungi</taxon>
        <taxon>Fungi incertae sedis</taxon>
        <taxon>Mucoromycota</taxon>
        <taxon>Mucoromycotina</taxon>
        <taxon>Mucoromycetes</taxon>
        <taxon>Mucorales</taxon>
        <taxon>Mucorineae</taxon>
        <taxon>Mucoraceae</taxon>
        <taxon>Apophysomyces</taxon>
    </lineage>
</organism>
<proteinExistence type="predicted"/>
<protein>
    <recommendedName>
        <fullName evidence="1">T6SS Phospholipase effector Tle1-like catalytic domain-containing protein</fullName>
    </recommendedName>
</protein>
<name>A0A8H7BPB3_9FUNG</name>
<dbReference type="AlphaFoldDB" id="A0A8H7BPB3"/>
<dbReference type="PANTHER" id="PTHR33840">
    <property type="match status" value="1"/>
</dbReference>
<gene>
    <name evidence="2" type="ORF">EC973_007840</name>
</gene>
<dbReference type="EMBL" id="JABAYA010000061">
    <property type="protein sequence ID" value="KAF7727228.1"/>
    <property type="molecule type" value="Genomic_DNA"/>
</dbReference>
<comment type="caution">
    <text evidence="2">The sequence shown here is derived from an EMBL/GenBank/DDBJ whole genome shotgun (WGS) entry which is preliminary data.</text>
</comment>
<evidence type="ECO:0000313" key="2">
    <source>
        <dbReference type="EMBL" id="KAF7727228.1"/>
    </source>
</evidence>
<dbReference type="Pfam" id="PF09994">
    <property type="entry name" value="T6SS_Tle1-like_cat"/>
    <property type="match status" value="1"/>
</dbReference>
<feature type="domain" description="T6SS Phospholipase effector Tle1-like catalytic" evidence="1">
    <location>
        <begin position="2"/>
        <end position="251"/>
    </location>
</feature>
<evidence type="ECO:0000313" key="3">
    <source>
        <dbReference type="Proteomes" id="UP000605846"/>
    </source>
</evidence>
<dbReference type="InterPro" id="IPR018712">
    <property type="entry name" value="Tle1-like_cat"/>
</dbReference>